<sequence length="110" mass="11617">MASLVPRRGLACAKETAKAPLCSLPRNALVLMPRTRQGICQGATVLPPRNVPRRHSAPAKGYARAHAKDCICARAKICSCAHAKDCAKAPPCSRLGAVPSRGPRHNLVCA</sequence>
<evidence type="ECO:0000313" key="2">
    <source>
        <dbReference type="Proteomes" id="UP001420932"/>
    </source>
</evidence>
<comment type="caution">
    <text evidence="1">The sequence shown here is derived from an EMBL/GenBank/DDBJ whole genome shotgun (WGS) entry which is preliminary data.</text>
</comment>
<gene>
    <name evidence="1" type="ORF">Syun_029722</name>
</gene>
<organism evidence="1 2">
    <name type="scientific">Stephania yunnanensis</name>
    <dbReference type="NCBI Taxonomy" id="152371"/>
    <lineage>
        <taxon>Eukaryota</taxon>
        <taxon>Viridiplantae</taxon>
        <taxon>Streptophyta</taxon>
        <taxon>Embryophyta</taxon>
        <taxon>Tracheophyta</taxon>
        <taxon>Spermatophyta</taxon>
        <taxon>Magnoliopsida</taxon>
        <taxon>Ranunculales</taxon>
        <taxon>Menispermaceae</taxon>
        <taxon>Menispermoideae</taxon>
        <taxon>Cissampelideae</taxon>
        <taxon>Stephania</taxon>
    </lineage>
</organism>
<dbReference type="AlphaFoldDB" id="A0AAP0HGA1"/>
<proteinExistence type="predicted"/>
<name>A0AAP0HGA1_9MAGN</name>
<dbReference type="EMBL" id="JBBNAF010000013">
    <property type="protein sequence ID" value="KAK9087328.1"/>
    <property type="molecule type" value="Genomic_DNA"/>
</dbReference>
<protein>
    <submittedName>
        <fullName evidence="1">Uncharacterized protein</fullName>
    </submittedName>
</protein>
<evidence type="ECO:0000313" key="1">
    <source>
        <dbReference type="EMBL" id="KAK9087328.1"/>
    </source>
</evidence>
<keyword evidence="2" id="KW-1185">Reference proteome</keyword>
<reference evidence="1 2" key="1">
    <citation type="submission" date="2024-01" db="EMBL/GenBank/DDBJ databases">
        <title>Genome assemblies of Stephania.</title>
        <authorList>
            <person name="Yang L."/>
        </authorList>
    </citation>
    <scope>NUCLEOTIDE SEQUENCE [LARGE SCALE GENOMIC DNA]</scope>
    <source>
        <strain evidence="1">YNDBR</strain>
        <tissue evidence="1">Leaf</tissue>
    </source>
</reference>
<accession>A0AAP0HGA1</accession>
<dbReference type="Proteomes" id="UP001420932">
    <property type="component" value="Unassembled WGS sequence"/>
</dbReference>